<dbReference type="Pfam" id="PF01902">
    <property type="entry name" value="Diphthami_syn_2"/>
    <property type="match status" value="1"/>
</dbReference>
<dbReference type="RefSeq" id="WP_103923032.1">
    <property type="nucleotide sequence ID" value="NZ_FNVR01000001.1"/>
</dbReference>
<keyword evidence="3" id="KW-1185">Reference proteome</keyword>
<feature type="domain" description="Diphthamide synthase" evidence="1">
    <location>
        <begin position="14"/>
        <end position="209"/>
    </location>
</feature>
<dbReference type="Gene3D" id="3.40.50.620">
    <property type="entry name" value="HUPs"/>
    <property type="match status" value="1"/>
</dbReference>
<dbReference type="InterPro" id="IPR002761">
    <property type="entry name" value="Diphthami_syn_dom"/>
</dbReference>
<evidence type="ECO:0000259" key="1">
    <source>
        <dbReference type="Pfam" id="PF01902"/>
    </source>
</evidence>
<proteinExistence type="predicted"/>
<dbReference type="SUPFAM" id="SSF52402">
    <property type="entry name" value="Adenine nucleotide alpha hydrolases-like"/>
    <property type="match status" value="1"/>
</dbReference>
<name>A0A1H5SA14_9BACT</name>
<dbReference type="EMBL" id="FNVR01000001">
    <property type="protein sequence ID" value="SEF46657.1"/>
    <property type="molecule type" value="Genomic_DNA"/>
</dbReference>
<gene>
    <name evidence="2" type="ORF">SAMN03080598_00325</name>
</gene>
<dbReference type="STRING" id="1120964.GCA_001313265_02412"/>
<evidence type="ECO:0000313" key="3">
    <source>
        <dbReference type="Proteomes" id="UP000236736"/>
    </source>
</evidence>
<dbReference type="Gene3D" id="3.90.1490.10">
    <property type="entry name" value="putative n-type atp pyrophosphatase, domain 2"/>
    <property type="match status" value="1"/>
</dbReference>
<dbReference type="AlphaFoldDB" id="A0A1H5SA14"/>
<accession>A0A1H5SA14</accession>
<dbReference type="OrthoDB" id="3572539at2"/>
<dbReference type="InterPro" id="IPR014729">
    <property type="entry name" value="Rossmann-like_a/b/a_fold"/>
</dbReference>
<reference evidence="3" key="1">
    <citation type="submission" date="2016-10" db="EMBL/GenBank/DDBJ databases">
        <authorList>
            <person name="Varghese N."/>
            <person name="Submissions S."/>
        </authorList>
    </citation>
    <scope>NUCLEOTIDE SEQUENCE [LARGE SCALE GENOMIC DNA]</scope>
    <source>
        <strain evidence="3">DSM 17298</strain>
    </source>
</reference>
<sequence>MSNSISKIPISLSWSGGKDSAFALWKLQNDSRYEVTRLHTTLGEQTRRVGMHGIHEDLIQAQAEALGIPLDRIYYPASGDNVAYEKAINKYLDSLGELGVKHIAYGDIFLEDLRKYREEKLAERNFQAVFPLWKFNTQALAHEFIAAGFKTKICAASAELINENQVGIDFSEDFLESLPELVDPCGENGEFHSFCYAGPVFARPLDIYLEKVLSQTYQIPLENGTIQQKKYWFADIRISNSGF</sequence>
<organism evidence="2 3">
    <name type="scientific">Algoriphagus boritolerans DSM 17298 = JCM 18970</name>
    <dbReference type="NCBI Taxonomy" id="1120964"/>
    <lineage>
        <taxon>Bacteria</taxon>
        <taxon>Pseudomonadati</taxon>
        <taxon>Bacteroidota</taxon>
        <taxon>Cytophagia</taxon>
        <taxon>Cytophagales</taxon>
        <taxon>Cyclobacteriaceae</taxon>
        <taxon>Algoriphagus</taxon>
    </lineage>
</organism>
<evidence type="ECO:0000313" key="2">
    <source>
        <dbReference type="EMBL" id="SEF46657.1"/>
    </source>
</evidence>
<dbReference type="Proteomes" id="UP000236736">
    <property type="component" value="Unassembled WGS sequence"/>
</dbReference>
<protein>
    <submittedName>
        <fullName evidence="2">MJ0570-related uncharacterized domain-containing protein</fullName>
    </submittedName>
</protein>